<evidence type="ECO:0000313" key="2">
    <source>
        <dbReference type="Proteomes" id="UP001303222"/>
    </source>
</evidence>
<reference evidence="1" key="1">
    <citation type="journal article" date="2023" name="Mol. Phylogenet. Evol.">
        <title>Genome-scale phylogeny and comparative genomics of the fungal order Sordariales.</title>
        <authorList>
            <person name="Hensen N."/>
            <person name="Bonometti L."/>
            <person name="Westerberg I."/>
            <person name="Brannstrom I.O."/>
            <person name="Guillou S."/>
            <person name="Cros-Aarteil S."/>
            <person name="Calhoun S."/>
            <person name="Haridas S."/>
            <person name="Kuo A."/>
            <person name="Mondo S."/>
            <person name="Pangilinan J."/>
            <person name="Riley R."/>
            <person name="LaButti K."/>
            <person name="Andreopoulos B."/>
            <person name="Lipzen A."/>
            <person name="Chen C."/>
            <person name="Yan M."/>
            <person name="Daum C."/>
            <person name="Ng V."/>
            <person name="Clum A."/>
            <person name="Steindorff A."/>
            <person name="Ohm R.A."/>
            <person name="Martin F."/>
            <person name="Silar P."/>
            <person name="Natvig D.O."/>
            <person name="Lalanne C."/>
            <person name="Gautier V."/>
            <person name="Ament-Velasquez S.L."/>
            <person name="Kruys A."/>
            <person name="Hutchinson M.I."/>
            <person name="Powell A.J."/>
            <person name="Barry K."/>
            <person name="Miller A.N."/>
            <person name="Grigoriev I.V."/>
            <person name="Debuchy R."/>
            <person name="Gladieux P."/>
            <person name="Hiltunen Thoren M."/>
            <person name="Johannesson H."/>
        </authorList>
    </citation>
    <scope>NUCLEOTIDE SEQUENCE</scope>
    <source>
        <strain evidence="1">CBS 626.80</strain>
    </source>
</reference>
<keyword evidence="2" id="KW-1185">Reference proteome</keyword>
<evidence type="ECO:0000313" key="1">
    <source>
        <dbReference type="EMBL" id="KAK3955114.1"/>
    </source>
</evidence>
<proteinExistence type="predicted"/>
<comment type="caution">
    <text evidence="1">The sequence shown here is derived from an EMBL/GenBank/DDBJ whole genome shotgun (WGS) entry which is preliminary data.</text>
</comment>
<reference evidence="1" key="2">
    <citation type="submission" date="2023-06" db="EMBL/GenBank/DDBJ databases">
        <authorList>
            <consortium name="Lawrence Berkeley National Laboratory"/>
            <person name="Mondo S.J."/>
            <person name="Hensen N."/>
            <person name="Bonometti L."/>
            <person name="Westerberg I."/>
            <person name="Brannstrom I.O."/>
            <person name="Guillou S."/>
            <person name="Cros-Aarteil S."/>
            <person name="Calhoun S."/>
            <person name="Haridas S."/>
            <person name="Kuo A."/>
            <person name="Pangilinan J."/>
            <person name="Riley R."/>
            <person name="Labutti K."/>
            <person name="Andreopoulos B."/>
            <person name="Lipzen A."/>
            <person name="Chen C."/>
            <person name="Yanf M."/>
            <person name="Daum C."/>
            <person name="Ng V."/>
            <person name="Clum A."/>
            <person name="Steindorff A."/>
            <person name="Ohm R."/>
            <person name="Martin F."/>
            <person name="Silar P."/>
            <person name="Natvig D."/>
            <person name="Lalanne C."/>
            <person name="Gautier V."/>
            <person name="Ament-Velasquez S.L."/>
            <person name="Kruys A."/>
            <person name="Hutchinson M.I."/>
            <person name="Powell A.J."/>
            <person name="Barry K."/>
            <person name="Miller A.N."/>
            <person name="Grigoriev I.V."/>
            <person name="Debuchy R."/>
            <person name="Gladieux P."/>
            <person name="Thoren M.H."/>
            <person name="Johannesson H."/>
        </authorList>
    </citation>
    <scope>NUCLEOTIDE SEQUENCE</scope>
    <source>
        <strain evidence="1">CBS 626.80</strain>
    </source>
</reference>
<organism evidence="1 2">
    <name type="scientific">Pseudoneurospora amorphoporcata</name>
    <dbReference type="NCBI Taxonomy" id="241081"/>
    <lineage>
        <taxon>Eukaryota</taxon>
        <taxon>Fungi</taxon>
        <taxon>Dikarya</taxon>
        <taxon>Ascomycota</taxon>
        <taxon>Pezizomycotina</taxon>
        <taxon>Sordariomycetes</taxon>
        <taxon>Sordariomycetidae</taxon>
        <taxon>Sordariales</taxon>
        <taxon>Sordariaceae</taxon>
        <taxon>Pseudoneurospora</taxon>
    </lineage>
</organism>
<gene>
    <name evidence="1" type="ORF">QBC32DRAFT_206082</name>
</gene>
<feature type="non-terminal residue" evidence="1">
    <location>
        <position position="1"/>
    </location>
</feature>
<accession>A0AAN6SIY8</accession>
<dbReference type="Proteomes" id="UP001303222">
    <property type="component" value="Unassembled WGS sequence"/>
</dbReference>
<sequence>QSSLEIPHHSKSYTGVRAQRAGAVHSPILNLLHPVNKIDGAATKLPHIRP</sequence>
<dbReference type="EMBL" id="MU859080">
    <property type="protein sequence ID" value="KAK3955114.1"/>
    <property type="molecule type" value="Genomic_DNA"/>
</dbReference>
<name>A0AAN6SIY8_9PEZI</name>
<dbReference type="AlphaFoldDB" id="A0AAN6SIY8"/>
<protein>
    <submittedName>
        <fullName evidence="1">Uncharacterized protein</fullName>
    </submittedName>
</protein>